<name>A0A2H6K7B8_9APIC</name>
<dbReference type="InterPro" id="IPR040008">
    <property type="entry name" value="Ribosomal_mL46"/>
</dbReference>
<comment type="caution">
    <text evidence="1">The sequence shown here is derived from an EMBL/GenBank/DDBJ whole genome shotgun (WGS) entry which is preliminary data.</text>
</comment>
<dbReference type="GeneID" id="39872650"/>
<dbReference type="RefSeq" id="XP_028865123.1">
    <property type="nucleotide sequence ID" value="XM_029009290.1"/>
</dbReference>
<dbReference type="PANTHER" id="PTHR13124:SF12">
    <property type="entry name" value="LARGE RIBOSOMAL SUBUNIT PROTEIN ML46"/>
    <property type="match status" value="1"/>
</dbReference>
<dbReference type="GO" id="GO:0005762">
    <property type="term" value="C:mitochondrial large ribosomal subunit"/>
    <property type="evidence" value="ECO:0007669"/>
    <property type="project" value="TreeGrafter"/>
</dbReference>
<accession>A0A2H6K7B8</accession>
<protein>
    <submittedName>
        <fullName evidence="1">Ribosomal protein L46, putative</fullName>
    </submittedName>
</protein>
<organism evidence="1 2">
    <name type="scientific">Babesia ovata</name>
    <dbReference type="NCBI Taxonomy" id="189622"/>
    <lineage>
        <taxon>Eukaryota</taxon>
        <taxon>Sar</taxon>
        <taxon>Alveolata</taxon>
        <taxon>Apicomplexa</taxon>
        <taxon>Aconoidasida</taxon>
        <taxon>Piroplasmida</taxon>
        <taxon>Babesiidae</taxon>
        <taxon>Babesia</taxon>
    </lineage>
</organism>
<proteinExistence type="predicted"/>
<keyword evidence="2" id="KW-1185">Reference proteome</keyword>
<dbReference type="VEuPathDB" id="PiroplasmaDB:BOVATA_003730"/>
<dbReference type="AlphaFoldDB" id="A0A2H6K7B8"/>
<evidence type="ECO:0000313" key="1">
    <source>
        <dbReference type="EMBL" id="GBE58880.1"/>
    </source>
</evidence>
<keyword evidence="1" id="KW-0687">Ribonucleoprotein</keyword>
<reference evidence="1 2" key="1">
    <citation type="journal article" date="2017" name="BMC Genomics">
        <title>Whole-genome assembly of Babesia ovata and comparative genomics between closely related pathogens.</title>
        <authorList>
            <person name="Yamagishi J."/>
            <person name="Asada M."/>
            <person name="Hakimi H."/>
            <person name="Tanaka T.Q."/>
            <person name="Sugimoto C."/>
            <person name="Kawazu S."/>
        </authorList>
    </citation>
    <scope>NUCLEOTIDE SEQUENCE [LARGE SCALE GENOMIC DNA]</scope>
    <source>
        <strain evidence="1 2">Miyake</strain>
    </source>
</reference>
<dbReference type="GO" id="GO:0003735">
    <property type="term" value="F:structural constituent of ribosome"/>
    <property type="evidence" value="ECO:0007669"/>
    <property type="project" value="InterPro"/>
</dbReference>
<dbReference type="EMBL" id="BDSA01000001">
    <property type="protein sequence ID" value="GBE58880.1"/>
    <property type="molecule type" value="Genomic_DNA"/>
</dbReference>
<sequence>MKISPARLTNARALTEHCGWKLQVALCIDRQPTQFEESAADRAFREFSEAWRRSTLTQLNVPKLSTIESKITHKITPSKERKLTSTNTENETAVEVTEELDELLAKEIAFRPTRRRTQKGQLETKQVEKVNVDGDSRNVERLAKHWLFLALKHKIHGWILPTADLYHGDGLRQTLQRLCAEQLGETYNPYFIGYAPFFHRTLPVQNVNGESDIKGNKVP</sequence>
<keyword evidence="1" id="KW-0689">Ribosomal protein</keyword>
<dbReference type="Proteomes" id="UP000236319">
    <property type="component" value="Unassembled WGS sequence"/>
</dbReference>
<dbReference type="Gene3D" id="3.90.79.10">
    <property type="entry name" value="Nucleoside Triphosphate Pyrophosphohydrolase"/>
    <property type="match status" value="1"/>
</dbReference>
<dbReference type="OrthoDB" id="414075at2759"/>
<evidence type="ECO:0000313" key="2">
    <source>
        <dbReference type="Proteomes" id="UP000236319"/>
    </source>
</evidence>
<gene>
    <name evidence="1" type="ORF">BOVATA_003730</name>
</gene>
<dbReference type="PANTHER" id="PTHR13124">
    <property type="entry name" value="39S RIBOSOMAL PROTEIN L46, MITOCHONDRIAL PRECURSOR-RELATED"/>
    <property type="match status" value="1"/>
</dbReference>